<feature type="coiled-coil region" evidence="1">
    <location>
        <begin position="240"/>
        <end position="267"/>
    </location>
</feature>
<accession>A0A2C6MEA8</accession>
<keyword evidence="3" id="KW-0255">Endonuclease</keyword>
<dbReference type="OrthoDB" id="9779761at2"/>
<dbReference type="EMBL" id="AWQQ01000087">
    <property type="protein sequence ID" value="PHJ37693.1"/>
    <property type="molecule type" value="Genomic_DNA"/>
</dbReference>
<sequence>MDYNKIEWNDKVDITKEQWKNILVDERLVKPYNLDLILMVYNEPNHMATATDIAIKNGQSPKSYNSNVGQLGKRIAKYLGIEAPRQKHDSTKFNYWHIMFLGARHKNGKNFLWILRPELKEAIDELIIEKRLSILDTMDEYVKMPYEINKQQEESLFEGAMKKITVNAYERNPKARKLCLEKYGYKCCVCEFDFEKVYGDIGFQYIEVHHLRPLHEINKEYQIDPVNDLRPVCPNCHAMLHKASLTIEELRNRIKGLKTLCAVEQCEKAEALPPRRD</sequence>
<keyword evidence="3" id="KW-0378">Hydrolase</keyword>
<reference evidence="3 4" key="1">
    <citation type="submission" date="2013-09" db="EMBL/GenBank/DDBJ databases">
        <title>Biodegradation of hydrocarbons in the deep terrestrial subsurface : characterization of a microbial consortium composed of two Desulfotomaculum species originating from a deep geological formation.</title>
        <authorList>
            <person name="Aullo T."/>
            <person name="Berlendis S."/>
            <person name="Lascourreges J.-F."/>
            <person name="Dessort D."/>
            <person name="Saint-Laurent S."/>
            <person name="Schraauwers B."/>
            <person name="Mas J."/>
            <person name="Magot M."/>
            <person name="Ranchou-Peyruse A."/>
        </authorList>
    </citation>
    <scope>NUCLEOTIDE SEQUENCE [LARGE SCALE GENOMIC DNA]</scope>
    <source>
        <strain evidence="3 4">Bs107</strain>
    </source>
</reference>
<dbReference type="AlphaFoldDB" id="A0A2C6MEA8"/>
<gene>
    <name evidence="3" type="ORF">P378_14600</name>
</gene>
<dbReference type="GO" id="GO:0004519">
    <property type="term" value="F:endonuclease activity"/>
    <property type="evidence" value="ECO:0007669"/>
    <property type="project" value="UniProtKB-KW"/>
</dbReference>
<dbReference type="InterPro" id="IPR003615">
    <property type="entry name" value="HNH_nuc"/>
</dbReference>
<dbReference type="CDD" id="cd00085">
    <property type="entry name" value="HNHc"/>
    <property type="match status" value="1"/>
</dbReference>
<evidence type="ECO:0000313" key="3">
    <source>
        <dbReference type="EMBL" id="PHJ37693.1"/>
    </source>
</evidence>
<comment type="caution">
    <text evidence="3">The sequence shown here is derived from an EMBL/GenBank/DDBJ whole genome shotgun (WGS) entry which is preliminary data.</text>
</comment>
<protein>
    <submittedName>
        <fullName evidence="3">HNH endonuclease</fullName>
    </submittedName>
</protein>
<evidence type="ECO:0000256" key="1">
    <source>
        <dbReference type="SAM" id="Coils"/>
    </source>
</evidence>
<organism evidence="3 4">
    <name type="scientific">Desulforamulus profundi</name>
    <dbReference type="NCBI Taxonomy" id="1383067"/>
    <lineage>
        <taxon>Bacteria</taxon>
        <taxon>Bacillati</taxon>
        <taxon>Bacillota</taxon>
        <taxon>Clostridia</taxon>
        <taxon>Eubacteriales</taxon>
        <taxon>Peptococcaceae</taxon>
        <taxon>Desulforamulus</taxon>
    </lineage>
</organism>
<keyword evidence="4" id="KW-1185">Reference proteome</keyword>
<proteinExistence type="predicted"/>
<keyword evidence="3" id="KW-0540">Nuclease</keyword>
<evidence type="ECO:0000313" key="4">
    <source>
        <dbReference type="Proteomes" id="UP000222564"/>
    </source>
</evidence>
<evidence type="ECO:0000259" key="2">
    <source>
        <dbReference type="Pfam" id="PF01844"/>
    </source>
</evidence>
<dbReference type="Pfam" id="PF01844">
    <property type="entry name" value="HNH"/>
    <property type="match status" value="1"/>
</dbReference>
<dbReference type="RefSeq" id="WP_099083548.1">
    <property type="nucleotide sequence ID" value="NZ_AWQQ01000087.1"/>
</dbReference>
<dbReference type="GO" id="GO:0008270">
    <property type="term" value="F:zinc ion binding"/>
    <property type="evidence" value="ECO:0007669"/>
    <property type="project" value="InterPro"/>
</dbReference>
<dbReference type="Proteomes" id="UP000222564">
    <property type="component" value="Unassembled WGS sequence"/>
</dbReference>
<name>A0A2C6MEA8_9FIRM</name>
<keyword evidence="1" id="KW-0175">Coiled coil</keyword>
<dbReference type="GO" id="GO:0003676">
    <property type="term" value="F:nucleic acid binding"/>
    <property type="evidence" value="ECO:0007669"/>
    <property type="project" value="InterPro"/>
</dbReference>
<feature type="domain" description="HNH" evidence="2">
    <location>
        <begin position="187"/>
        <end position="242"/>
    </location>
</feature>
<dbReference type="InterPro" id="IPR002711">
    <property type="entry name" value="HNH"/>
</dbReference>
<dbReference type="Gene3D" id="1.10.30.50">
    <property type="match status" value="1"/>
</dbReference>